<accession>A0A2T3FRA7</accession>
<evidence type="ECO:0000256" key="1">
    <source>
        <dbReference type="SAM" id="Phobius"/>
    </source>
</evidence>
<reference evidence="2 3" key="1">
    <citation type="submission" date="2018-03" db="EMBL/GenBank/DDBJ databases">
        <title>Lachnoclostridium SNUG30386 gen.nov., sp.nov., isolated from human faeces.</title>
        <authorList>
            <person name="Seo B."/>
            <person name="Jeon K."/>
            <person name="Ko G."/>
        </authorList>
    </citation>
    <scope>NUCLEOTIDE SEQUENCE [LARGE SCALE GENOMIC DNA]</scope>
    <source>
        <strain evidence="2 3">SNUG30386</strain>
    </source>
</reference>
<gene>
    <name evidence="2" type="ORF">C7U56_08105</name>
</gene>
<protein>
    <submittedName>
        <fullName evidence="2">Spore maturation protein</fullName>
    </submittedName>
</protein>
<keyword evidence="1" id="KW-0472">Membrane</keyword>
<dbReference type="GO" id="GO:0005886">
    <property type="term" value="C:plasma membrane"/>
    <property type="evidence" value="ECO:0007669"/>
    <property type="project" value="TreeGrafter"/>
</dbReference>
<dbReference type="EMBL" id="PYLO01000002">
    <property type="protein sequence ID" value="PST37812.1"/>
    <property type="molecule type" value="Genomic_DNA"/>
</dbReference>
<evidence type="ECO:0000313" key="3">
    <source>
        <dbReference type="Proteomes" id="UP000241048"/>
    </source>
</evidence>
<dbReference type="AlphaFoldDB" id="A0A2T3FRA7"/>
<keyword evidence="1" id="KW-1133">Transmembrane helix</keyword>
<dbReference type="RefSeq" id="WP_022359373.1">
    <property type="nucleotide sequence ID" value="NZ_DBFBUD010000194.1"/>
</dbReference>
<dbReference type="InterPro" id="IPR052549">
    <property type="entry name" value="SpmB"/>
</dbReference>
<organism evidence="2 3">
    <name type="scientific">Clostridium fessum</name>
    <dbReference type="NCBI Taxonomy" id="2126740"/>
    <lineage>
        <taxon>Bacteria</taxon>
        <taxon>Bacillati</taxon>
        <taxon>Bacillota</taxon>
        <taxon>Clostridia</taxon>
        <taxon>Eubacteriales</taxon>
        <taxon>Clostridiaceae</taxon>
        <taxon>Clostridium</taxon>
    </lineage>
</organism>
<keyword evidence="1" id="KW-0812">Transmembrane</keyword>
<sequence length="178" mass="18986">MRCINYLSEYLVPVVLFYIVGFAVLQKRPVFDDFIEGALAGLKTVAGILPTLVGLMAAVGVLRTSGFLDFLSGVLAGPAAFLHIPAQVVPLLLVRLVSSSAATGLLLDIFKTYGPDSRLGMMVSVLESCTETVFYTMSVYYLTVRISKTRWTLAGALIATFAGLVASILCSAMVTVHG</sequence>
<keyword evidence="3" id="KW-1185">Reference proteome</keyword>
<name>A0A2T3FRA7_9CLOT</name>
<proteinExistence type="predicted"/>
<dbReference type="Proteomes" id="UP000241048">
    <property type="component" value="Unassembled WGS sequence"/>
</dbReference>
<dbReference type="PANTHER" id="PTHR35793:SF2">
    <property type="entry name" value="INNER MEMBRANE PROTEIN YJIG"/>
    <property type="match status" value="1"/>
</dbReference>
<feature type="transmembrane region" description="Helical" evidence="1">
    <location>
        <begin position="6"/>
        <end position="25"/>
    </location>
</feature>
<feature type="transmembrane region" description="Helical" evidence="1">
    <location>
        <begin position="153"/>
        <end position="176"/>
    </location>
</feature>
<comment type="caution">
    <text evidence="2">The sequence shown here is derived from an EMBL/GenBank/DDBJ whole genome shotgun (WGS) entry which is preliminary data.</text>
</comment>
<evidence type="ECO:0000313" key="2">
    <source>
        <dbReference type="EMBL" id="PST37812.1"/>
    </source>
</evidence>
<feature type="transmembrane region" description="Helical" evidence="1">
    <location>
        <begin position="119"/>
        <end position="141"/>
    </location>
</feature>
<dbReference type="PANTHER" id="PTHR35793">
    <property type="entry name" value="INNER MEMBRANE PROTEIN YJIG"/>
    <property type="match status" value="1"/>
</dbReference>
<feature type="transmembrane region" description="Helical" evidence="1">
    <location>
        <begin position="37"/>
        <end position="62"/>
    </location>
</feature>